<gene>
    <name evidence="2" type="ORF">H8S65_13685</name>
</gene>
<accession>A0ABR7DQU7</accession>
<dbReference type="RefSeq" id="WP_186930493.1">
    <property type="nucleotide sequence ID" value="NZ_JACOOJ010000025.1"/>
</dbReference>
<sequence length="85" mass="8867">MGELTGKVAPRTAGSLLPSASADGLKDLEAKPLPLWTLGPFHIIFKGVKTHKGTGKSGTIIHPSAEVDGKREPVAQGLRPKTSTL</sequence>
<evidence type="ECO:0000256" key="1">
    <source>
        <dbReference type="SAM" id="MobiDB-lite"/>
    </source>
</evidence>
<evidence type="ECO:0000313" key="2">
    <source>
        <dbReference type="EMBL" id="MBC5633808.1"/>
    </source>
</evidence>
<proteinExistence type="predicted"/>
<comment type="caution">
    <text evidence="2">The sequence shown here is derived from an EMBL/GenBank/DDBJ whole genome shotgun (WGS) entry which is preliminary data.</text>
</comment>
<feature type="region of interest" description="Disordered" evidence="1">
    <location>
        <begin position="1"/>
        <end position="23"/>
    </location>
</feature>
<dbReference type="EMBL" id="JACOOJ010000025">
    <property type="protein sequence ID" value="MBC5633808.1"/>
    <property type="molecule type" value="Genomic_DNA"/>
</dbReference>
<organism evidence="2 3">
    <name type="scientific">Parabacteroides hominis</name>
    <dbReference type="NCBI Taxonomy" id="2763057"/>
    <lineage>
        <taxon>Bacteria</taxon>
        <taxon>Pseudomonadati</taxon>
        <taxon>Bacteroidota</taxon>
        <taxon>Bacteroidia</taxon>
        <taxon>Bacteroidales</taxon>
        <taxon>Tannerellaceae</taxon>
        <taxon>Parabacteroides</taxon>
    </lineage>
</organism>
<name>A0ABR7DQU7_9BACT</name>
<dbReference type="Proteomes" id="UP000651475">
    <property type="component" value="Unassembled WGS sequence"/>
</dbReference>
<keyword evidence="3" id="KW-1185">Reference proteome</keyword>
<feature type="region of interest" description="Disordered" evidence="1">
    <location>
        <begin position="50"/>
        <end position="85"/>
    </location>
</feature>
<reference evidence="2 3" key="1">
    <citation type="submission" date="2020-08" db="EMBL/GenBank/DDBJ databases">
        <title>Genome public.</title>
        <authorList>
            <person name="Liu C."/>
            <person name="Sun Q."/>
        </authorList>
    </citation>
    <scope>NUCLEOTIDE SEQUENCE [LARGE SCALE GENOMIC DNA]</scope>
    <source>
        <strain evidence="2 3">NSJ-79</strain>
    </source>
</reference>
<protein>
    <submittedName>
        <fullName evidence="2">Uncharacterized protein</fullName>
    </submittedName>
</protein>
<evidence type="ECO:0000313" key="3">
    <source>
        <dbReference type="Proteomes" id="UP000651475"/>
    </source>
</evidence>